<feature type="domain" description="PRTase-CE" evidence="1">
    <location>
        <begin position="1069"/>
        <end position="1267"/>
    </location>
</feature>
<dbReference type="SUPFAM" id="SSF52540">
    <property type="entry name" value="P-loop containing nucleoside triphosphate hydrolases"/>
    <property type="match status" value="1"/>
</dbReference>
<protein>
    <recommendedName>
        <fullName evidence="1">PRTase-CE domain-containing protein</fullName>
    </recommendedName>
</protein>
<organism evidence="2 3">
    <name type="scientific">Paracidovorax cattleyae</name>
    <dbReference type="NCBI Taxonomy" id="80868"/>
    <lineage>
        <taxon>Bacteria</taxon>
        <taxon>Pseudomonadati</taxon>
        <taxon>Pseudomonadota</taxon>
        <taxon>Betaproteobacteria</taxon>
        <taxon>Burkholderiales</taxon>
        <taxon>Comamonadaceae</taxon>
        <taxon>Paracidovorax</taxon>
    </lineage>
</organism>
<proteinExistence type="predicted"/>
<keyword evidence="3" id="KW-1185">Reference proteome</keyword>
<accession>A0A1H0N7C8</accession>
<evidence type="ECO:0000313" key="3">
    <source>
        <dbReference type="Proteomes" id="UP000199317"/>
    </source>
</evidence>
<dbReference type="PANTHER" id="PTHR34301:SF8">
    <property type="entry name" value="ATPASE DOMAIN-CONTAINING PROTEIN"/>
    <property type="match status" value="1"/>
</dbReference>
<dbReference type="Proteomes" id="UP000199317">
    <property type="component" value="Unassembled WGS sequence"/>
</dbReference>
<dbReference type="InterPro" id="IPR056920">
    <property type="entry name" value="PRTase-CE"/>
</dbReference>
<dbReference type="InterPro" id="IPR027417">
    <property type="entry name" value="P-loop_NTPase"/>
</dbReference>
<dbReference type="Gene3D" id="3.40.50.300">
    <property type="entry name" value="P-loop containing nucleotide triphosphate hydrolases"/>
    <property type="match status" value="1"/>
</dbReference>
<dbReference type="EMBL" id="FNJL01000004">
    <property type="protein sequence ID" value="SDO88594.1"/>
    <property type="molecule type" value="Genomic_DNA"/>
</dbReference>
<reference evidence="3" key="1">
    <citation type="submission" date="2016-10" db="EMBL/GenBank/DDBJ databases">
        <authorList>
            <person name="Varghese N."/>
            <person name="Submissions S."/>
        </authorList>
    </citation>
    <scope>NUCLEOTIDE SEQUENCE [LARGE SCALE GENOMIC DNA]</scope>
    <source>
        <strain evidence="3">DSM 17101</strain>
    </source>
</reference>
<evidence type="ECO:0000259" key="1">
    <source>
        <dbReference type="Pfam" id="PF24390"/>
    </source>
</evidence>
<evidence type="ECO:0000313" key="2">
    <source>
        <dbReference type="EMBL" id="SDO88594.1"/>
    </source>
</evidence>
<dbReference type="PANTHER" id="PTHR34301">
    <property type="entry name" value="DNA-BINDING PROTEIN-RELATED"/>
    <property type="match status" value="1"/>
</dbReference>
<name>A0A1H0N7C8_9BURK</name>
<gene>
    <name evidence="2" type="ORF">SAMN04489708_104242</name>
</gene>
<sequence>MKTRQEALELVVAAFLLAQRKLGPEATTMTIGVLKNRLLQITDRRFDPKDFGVADMRGFLAMLAPQVLITKRTTHGEATLTVAPESVHIARATPAKRRANDVSPMPVAHAEVPQDLLTPAGRNRPDLWTAVMDYASGVAYVWDERLGEARPRRGMEVLPVIPTVTSVELGEWRRTFVNEHKVGLEGADLASALRWQEQGLATIYLPAKLRQPWNRELGLRVRQRLQGFFAQLNPKASSAAGAPVAVSEPEQAADVLGELLVAAKDRGDGFTVGELLAQQLQAASEDQSEQLIARIVNAWASPRAVPTEPTSLSDLSERLDSYSRKNLATAFINAIHRVDAVDPELSGAERDFAFKLKDDIAAAYGIDSRSPVEVCRASLAKLEELLAKGASIVTRFLRATPATARIASSDLLPVAHRLQPLLVAAEQEFLGDLDVLVGPAFRKLFEAYEKNEDAEVIRRAPEYLDNIAGHKPTAPDPRLHSQVWLSLVQPVLDHLATLVEDATSRGEIALAPSLVLRNPRTKGDLRAAGTDVFLSFSLVNQGKGYARDVSLLRSGAEGQDAAHALVVYEPTGPFAVSPGGEQLVRLRLQLAEPSAELRIPVQWGCVTGSGRQVVAEDELEITQQVTEPDWDALLSDPPYTLNPIKRADRLYGRGSILQNLLLNAMAGTSTFVWGQKRIGKTSLLQVFAAKLSTRSDTICILLRMGELTSLHEGQLAHRIARRLADKVNIKIEVPQETDFGAGISLLVPFVERLSEELEQHKFVVIIDEFDDLDPAFYTGERGRQFMKGLRSASEAGLTFFFVGSERMDAIFERHQADLNKWTNVRLDRIENRADCQALIRKPVDGALEFDTTAVDFIVDYTAGNPFYIHNFCYQLFQRCLQEHRTFIDANDTSAVRHQLFRSLGATNFSHLWEDNPVLDIQDKRREAAENCIALACISALGGRFEDFEELLESQEGLPIAAEDRASVAELRRACARLHKRGVLSKRNGDDDQVISLQIFREWLGENARSKLIPIWMSHRELERTALVDNTTPIALLEVADAAFPVSEDDLLAVAQKLTYCGKQKDVAEIKQWLRQFDDDTRIETAYLLLRRISEQGFITEGMRANMLAKVDEMIVARRVATGSGTWTIVKNRRTNLAIGYLDVEHKSGATMARDMKTRMQAGKCASASDLDTWMRANADKEGFVAIVDDFAGTGQTLVGGLKKARSRVSVEHWERYVSEGRLCLFLMYAFPDAIEAVKAEFPGIPVLAAHVFGDELRACNDEAGIFETPGERAFDLPPSAVPMLS</sequence>
<dbReference type="RefSeq" id="WP_208605978.1">
    <property type="nucleotide sequence ID" value="NZ_CP028290.1"/>
</dbReference>
<dbReference type="Pfam" id="PF24390">
    <property type="entry name" value="PRTase-CE"/>
    <property type="match status" value="1"/>
</dbReference>